<sequence>MCSQLHLLVSTSRRLRLDQAPVLGHDHRLVRCRVRRHQQPHQHHEHPHLFPGAPQRSHGTADQLCWHPNAKHHHLRADRLHRELDNRRYHHRVPPQIHHLQLRIHVVGQACNDSRRSFSLLNRALLLHPHNNLPKHQHKAELDRHVYRICHCCIRGLRPLRHAPAPWRGAARPRSRRPRRARLGLGPRDTARPRPWHSRAIRRGCRPSNLHGRQCAAHRARIRGYNLHAGARRLPILNPVPDPHLDRARRQRPVHLSNRLADHIRRTVAITLRHRRRTVPLGNAHQQDHRPGRVPASQPKPIRSGVEAPVATVGGVTVSEGNGGGAVVVGGQTVSPGESVTLSGGQVVGVTTVDGGATQVVVDGSTTTLPSLSAVTTVAGQTIGVGGDGGVLVGGQTLTPGETLTLPNGDLAGVQTGSNGVTEVAIDGSTAVLTSTGSGLGGLIWSGIGATGSGSATRTTASTAEETGLQTTAASSGSTGGASSSPSADGAACLQRDSVVVWMVLVSSVVMLGA</sequence>
<dbReference type="EMBL" id="JAGTJR010000007">
    <property type="protein sequence ID" value="KAH7057421.1"/>
    <property type="molecule type" value="Genomic_DNA"/>
</dbReference>
<feature type="region of interest" description="Disordered" evidence="1">
    <location>
        <begin position="453"/>
        <end position="489"/>
    </location>
</feature>
<evidence type="ECO:0000313" key="3">
    <source>
        <dbReference type="Proteomes" id="UP000774617"/>
    </source>
</evidence>
<evidence type="ECO:0000313" key="2">
    <source>
        <dbReference type="EMBL" id="KAH7057421.1"/>
    </source>
</evidence>
<gene>
    <name evidence="2" type="ORF">B0J12DRAFT_413779</name>
</gene>
<reference evidence="2 3" key="1">
    <citation type="journal article" date="2021" name="Nat. Commun.">
        <title>Genetic determinants of endophytism in the Arabidopsis root mycobiome.</title>
        <authorList>
            <person name="Mesny F."/>
            <person name="Miyauchi S."/>
            <person name="Thiergart T."/>
            <person name="Pickel B."/>
            <person name="Atanasova L."/>
            <person name="Karlsson M."/>
            <person name="Huettel B."/>
            <person name="Barry K.W."/>
            <person name="Haridas S."/>
            <person name="Chen C."/>
            <person name="Bauer D."/>
            <person name="Andreopoulos W."/>
            <person name="Pangilinan J."/>
            <person name="LaButti K."/>
            <person name="Riley R."/>
            <person name="Lipzen A."/>
            <person name="Clum A."/>
            <person name="Drula E."/>
            <person name="Henrissat B."/>
            <person name="Kohler A."/>
            <person name="Grigoriev I.V."/>
            <person name="Martin F.M."/>
            <person name="Hacquard S."/>
        </authorList>
    </citation>
    <scope>NUCLEOTIDE SEQUENCE [LARGE SCALE GENOMIC DNA]</scope>
    <source>
        <strain evidence="2 3">MPI-SDFR-AT-0080</strain>
    </source>
</reference>
<comment type="caution">
    <text evidence="2">The sequence shown here is derived from an EMBL/GenBank/DDBJ whole genome shotgun (WGS) entry which is preliminary data.</text>
</comment>
<dbReference type="Proteomes" id="UP000774617">
    <property type="component" value="Unassembled WGS sequence"/>
</dbReference>
<accession>A0ABQ8GM40</accession>
<keyword evidence="3" id="KW-1185">Reference proteome</keyword>
<name>A0ABQ8GM40_9PEZI</name>
<protein>
    <submittedName>
        <fullName evidence="2">Uncharacterized protein</fullName>
    </submittedName>
</protein>
<feature type="compositionally biased region" description="Basic residues" evidence="1">
    <location>
        <begin position="171"/>
        <end position="182"/>
    </location>
</feature>
<organism evidence="2 3">
    <name type="scientific">Macrophomina phaseolina</name>
    <dbReference type="NCBI Taxonomy" id="35725"/>
    <lineage>
        <taxon>Eukaryota</taxon>
        <taxon>Fungi</taxon>
        <taxon>Dikarya</taxon>
        <taxon>Ascomycota</taxon>
        <taxon>Pezizomycotina</taxon>
        <taxon>Dothideomycetes</taxon>
        <taxon>Dothideomycetes incertae sedis</taxon>
        <taxon>Botryosphaeriales</taxon>
        <taxon>Botryosphaeriaceae</taxon>
        <taxon>Macrophomina</taxon>
    </lineage>
</organism>
<proteinExistence type="predicted"/>
<feature type="region of interest" description="Disordered" evidence="1">
    <location>
        <begin position="166"/>
        <end position="196"/>
    </location>
</feature>
<feature type="region of interest" description="Disordered" evidence="1">
    <location>
        <begin position="281"/>
        <end position="303"/>
    </location>
</feature>
<evidence type="ECO:0000256" key="1">
    <source>
        <dbReference type="SAM" id="MobiDB-lite"/>
    </source>
</evidence>